<sequence>MLKFLSKVKIEFKAMDPRLASSMDRRHICQQRRGVIRRIRTMILEKGQYLEKEQMFREAVKKWPVVIPDDELRRPFPGIKVLGVIINYVVSRFQDFVLILGRLDCGFFLVDDSSNTYGA</sequence>
<gene>
    <name evidence="1" type="ORF">PHJA_002940000</name>
</gene>
<dbReference type="OrthoDB" id="2012048at2759"/>
<organism evidence="1 2">
    <name type="scientific">Phtheirospermum japonicum</name>
    <dbReference type="NCBI Taxonomy" id="374723"/>
    <lineage>
        <taxon>Eukaryota</taxon>
        <taxon>Viridiplantae</taxon>
        <taxon>Streptophyta</taxon>
        <taxon>Embryophyta</taxon>
        <taxon>Tracheophyta</taxon>
        <taxon>Spermatophyta</taxon>
        <taxon>Magnoliopsida</taxon>
        <taxon>eudicotyledons</taxon>
        <taxon>Gunneridae</taxon>
        <taxon>Pentapetalae</taxon>
        <taxon>asterids</taxon>
        <taxon>lamiids</taxon>
        <taxon>Lamiales</taxon>
        <taxon>Orobanchaceae</taxon>
        <taxon>Orobanchaceae incertae sedis</taxon>
        <taxon>Phtheirospermum</taxon>
    </lineage>
</organism>
<dbReference type="PANTHER" id="PTHR33618">
    <property type="entry name" value="39S RIBOSOMAL PROTEIN L53, MITOCHONDRIAL"/>
    <property type="match status" value="1"/>
</dbReference>
<evidence type="ECO:0000313" key="2">
    <source>
        <dbReference type="Proteomes" id="UP000653305"/>
    </source>
</evidence>
<proteinExistence type="predicted"/>
<keyword evidence="2" id="KW-1185">Reference proteome</keyword>
<comment type="caution">
    <text evidence="1">The sequence shown here is derived from an EMBL/GenBank/DDBJ whole genome shotgun (WGS) entry which is preliminary data.</text>
</comment>
<dbReference type="EMBL" id="BMAC01002377">
    <property type="protein sequence ID" value="GFQ07960.1"/>
    <property type="molecule type" value="Genomic_DNA"/>
</dbReference>
<dbReference type="InterPro" id="IPR052473">
    <property type="entry name" value="mtLSU_mL53"/>
</dbReference>
<accession>A0A830D9N0</accession>
<dbReference type="PANTHER" id="PTHR33618:SF1">
    <property type="entry name" value="LARGE RIBOSOMAL SUBUNIT PROTEIN ML53"/>
    <property type="match status" value="1"/>
</dbReference>
<dbReference type="Proteomes" id="UP000653305">
    <property type="component" value="Unassembled WGS sequence"/>
</dbReference>
<dbReference type="AlphaFoldDB" id="A0A830D9N0"/>
<evidence type="ECO:0000313" key="1">
    <source>
        <dbReference type="EMBL" id="GFQ07960.1"/>
    </source>
</evidence>
<protein>
    <submittedName>
        <fullName evidence="1">Uncharacterized protein</fullName>
    </submittedName>
</protein>
<dbReference type="GO" id="GO:0005762">
    <property type="term" value="C:mitochondrial large ribosomal subunit"/>
    <property type="evidence" value="ECO:0007669"/>
    <property type="project" value="TreeGrafter"/>
</dbReference>
<name>A0A830D9N0_9LAMI</name>
<reference evidence="1" key="1">
    <citation type="submission" date="2020-07" db="EMBL/GenBank/DDBJ databases">
        <title>Ethylene signaling mediates host invasion by parasitic plants.</title>
        <authorList>
            <person name="Yoshida S."/>
        </authorList>
    </citation>
    <scope>NUCLEOTIDE SEQUENCE</scope>
    <source>
        <strain evidence="1">Okayama</strain>
    </source>
</reference>